<evidence type="ECO:0000313" key="1">
    <source>
        <dbReference type="EMBL" id="KAJ8880109.1"/>
    </source>
</evidence>
<dbReference type="Proteomes" id="UP001159363">
    <property type="component" value="Chromosome 6"/>
</dbReference>
<proteinExistence type="predicted"/>
<gene>
    <name evidence="1" type="ORF">PR048_020732</name>
</gene>
<comment type="caution">
    <text evidence="1">The sequence shown here is derived from an EMBL/GenBank/DDBJ whole genome shotgun (WGS) entry which is preliminary data.</text>
</comment>
<organism evidence="1 2">
    <name type="scientific">Dryococelus australis</name>
    <dbReference type="NCBI Taxonomy" id="614101"/>
    <lineage>
        <taxon>Eukaryota</taxon>
        <taxon>Metazoa</taxon>
        <taxon>Ecdysozoa</taxon>
        <taxon>Arthropoda</taxon>
        <taxon>Hexapoda</taxon>
        <taxon>Insecta</taxon>
        <taxon>Pterygota</taxon>
        <taxon>Neoptera</taxon>
        <taxon>Polyneoptera</taxon>
        <taxon>Phasmatodea</taxon>
        <taxon>Verophasmatodea</taxon>
        <taxon>Anareolatae</taxon>
        <taxon>Phasmatidae</taxon>
        <taxon>Eurycanthinae</taxon>
        <taxon>Dryococelus</taxon>
    </lineage>
</organism>
<name>A0ABQ9H764_9NEOP</name>
<keyword evidence="2" id="KW-1185">Reference proteome</keyword>
<sequence>MEQGIIFVLRRFCKHQLVSFLLREMSCKNRYFIIEVEHSASHAPDWPSMEFHFINYHQKMLQESRFFSVSLEAVVDGEDWLQVSATLKCREVFFEDVVECGNGLDICPSSEDQVALLTLHLLLRKAPHKSLKMNQPQELNCSSDQCGENIG</sequence>
<accession>A0ABQ9H764</accession>
<reference evidence="1 2" key="1">
    <citation type="submission" date="2023-02" db="EMBL/GenBank/DDBJ databases">
        <title>LHISI_Scaffold_Assembly.</title>
        <authorList>
            <person name="Stuart O.P."/>
            <person name="Cleave R."/>
            <person name="Magrath M.J.L."/>
            <person name="Mikheyev A.S."/>
        </authorList>
    </citation>
    <scope>NUCLEOTIDE SEQUENCE [LARGE SCALE GENOMIC DNA]</scope>
    <source>
        <strain evidence="1">Daus_M_001</strain>
        <tissue evidence="1">Leg muscle</tissue>
    </source>
</reference>
<dbReference type="EMBL" id="JARBHB010000007">
    <property type="protein sequence ID" value="KAJ8880109.1"/>
    <property type="molecule type" value="Genomic_DNA"/>
</dbReference>
<evidence type="ECO:0000313" key="2">
    <source>
        <dbReference type="Proteomes" id="UP001159363"/>
    </source>
</evidence>
<protein>
    <submittedName>
        <fullName evidence="1">Uncharacterized protein</fullName>
    </submittedName>
</protein>